<reference evidence="2 3" key="1">
    <citation type="submission" date="2010-04" db="EMBL/GenBank/DDBJ databases">
        <authorList>
            <person name="Qin X."/>
            <person name="Bachman B."/>
            <person name="Battles P."/>
            <person name="Bell A."/>
            <person name="Bess C."/>
            <person name="Bickham C."/>
            <person name="Chaboub L."/>
            <person name="Chen D."/>
            <person name="Coyle M."/>
            <person name="Deiros D.R."/>
            <person name="Dinh H."/>
            <person name="Forbes L."/>
            <person name="Fowler G."/>
            <person name="Francisco L."/>
            <person name="Fu Q."/>
            <person name="Gubbala S."/>
            <person name="Hale W."/>
            <person name="Han Y."/>
            <person name="Hemphill L."/>
            <person name="Highlander S.K."/>
            <person name="Hirani K."/>
            <person name="Hogues M."/>
            <person name="Jackson L."/>
            <person name="Jakkamsetti A."/>
            <person name="Javaid M."/>
            <person name="Jiang H."/>
            <person name="Korchina V."/>
            <person name="Kovar C."/>
            <person name="Lara F."/>
            <person name="Lee S."/>
            <person name="Mata R."/>
            <person name="Mathew T."/>
            <person name="Moen C."/>
            <person name="Morales K."/>
            <person name="Munidasa M."/>
            <person name="Nazareth L."/>
            <person name="Ngo R."/>
            <person name="Nguyen L."/>
            <person name="Okwuonu G."/>
            <person name="Ongeri F."/>
            <person name="Patil S."/>
            <person name="Petrosino J."/>
            <person name="Pham C."/>
            <person name="Pham P."/>
            <person name="Pu L.-L."/>
            <person name="Puazo M."/>
            <person name="Raj R."/>
            <person name="Reid J."/>
            <person name="Rouhana J."/>
            <person name="Saada N."/>
            <person name="Shang Y."/>
            <person name="Simmons D."/>
            <person name="Thornton R."/>
            <person name="Warren J."/>
            <person name="Weissenberger G."/>
            <person name="Zhang J."/>
            <person name="Zhang L."/>
            <person name="Zhou C."/>
            <person name="Zhu D."/>
            <person name="Muzny D."/>
            <person name="Worley K."/>
            <person name="Gibbs R."/>
        </authorList>
    </citation>
    <scope>NUCLEOTIDE SEQUENCE [LARGE SCALE GENOMIC DNA]</scope>
    <source>
        <strain evidence="2 3">ATCC 49957</strain>
    </source>
</reference>
<protein>
    <recommendedName>
        <fullName evidence="4">DUF2934 domain-containing protein</fullName>
    </recommendedName>
</protein>
<evidence type="ECO:0008006" key="4">
    <source>
        <dbReference type="Google" id="ProtNLM"/>
    </source>
</evidence>
<feature type="non-terminal residue" evidence="2">
    <location>
        <position position="106"/>
    </location>
</feature>
<evidence type="ECO:0000313" key="2">
    <source>
        <dbReference type="EMBL" id="EFH12086.1"/>
    </source>
</evidence>
<organism evidence="2 3">
    <name type="scientific">Pseudoroseomonas cervicalis ATCC 49957</name>
    <dbReference type="NCBI Taxonomy" id="525371"/>
    <lineage>
        <taxon>Bacteria</taxon>
        <taxon>Pseudomonadati</taxon>
        <taxon>Pseudomonadota</taxon>
        <taxon>Alphaproteobacteria</taxon>
        <taxon>Acetobacterales</taxon>
        <taxon>Roseomonadaceae</taxon>
        <taxon>Roseomonas</taxon>
    </lineage>
</organism>
<feature type="region of interest" description="Disordered" evidence="1">
    <location>
        <begin position="21"/>
        <end position="106"/>
    </location>
</feature>
<comment type="caution">
    <text evidence="2">The sequence shown here is derived from an EMBL/GenBank/DDBJ whole genome shotgun (WGS) entry which is preliminary data.</text>
</comment>
<dbReference type="Proteomes" id="UP000005324">
    <property type="component" value="Unassembled WGS sequence"/>
</dbReference>
<sequence>MNDEKRQREERIRQRAYALWEQAGRPHGQDEAHWHQASGELDAAPEQGRGRAAESATLDAQLADTFPASDPPSLTDPHRGAGRGAAKQPAAPAKAGKAAAPSSATQ</sequence>
<dbReference type="AlphaFoldDB" id="D5RKS9"/>
<dbReference type="InterPro" id="IPR021327">
    <property type="entry name" value="DUF2934"/>
</dbReference>
<evidence type="ECO:0000313" key="3">
    <source>
        <dbReference type="Proteomes" id="UP000005324"/>
    </source>
</evidence>
<dbReference type="Pfam" id="PF11154">
    <property type="entry name" value="DUF2934"/>
    <property type="match status" value="1"/>
</dbReference>
<accession>D5RKS9</accession>
<proteinExistence type="predicted"/>
<name>D5RKS9_9PROT</name>
<gene>
    <name evidence="2" type="ORF">HMPREF0731_1689</name>
</gene>
<dbReference type="HOGENOM" id="CLU_2106043_0_0_5"/>
<keyword evidence="3" id="KW-1185">Reference proteome</keyword>
<evidence type="ECO:0000256" key="1">
    <source>
        <dbReference type="SAM" id="MobiDB-lite"/>
    </source>
</evidence>
<feature type="compositionally biased region" description="Low complexity" evidence="1">
    <location>
        <begin position="84"/>
        <end position="106"/>
    </location>
</feature>
<dbReference type="EMBL" id="ADVL01000280">
    <property type="protein sequence ID" value="EFH12086.1"/>
    <property type="molecule type" value="Genomic_DNA"/>
</dbReference>
<dbReference type="RefSeq" id="WP_007004913.1">
    <property type="nucleotide sequence ID" value="NZ_GG770780.1"/>
</dbReference>